<protein>
    <submittedName>
        <fullName evidence="1">Uncharacterized protein</fullName>
    </submittedName>
</protein>
<dbReference type="Proteomes" id="UP000828390">
    <property type="component" value="Unassembled WGS sequence"/>
</dbReference>
<name>A0A9D4KJ02_DREPO</name>
<comment type="caution">
    <text evidence="1">The sequence shown here is derived from an EMBL/GenBank/DDBJ whole genome shotgun (WGS) entry which is preliminary data.</text>
</comment>
<evidence type="ECO:0000313" key="2">
    <source>
        <dbReference type="Proteomes" id="UP000828390"/>
    </source>
</evidence>
<organism evidence="1 2">
    <name type="scientific">Dreissena polymorpha</name>
    <name type="common">Zebra mussel</name>
    <name type="synonym">Mytilus polymorpha</name>
    <dbReference type="NCBI Taxonomy" id="45954"/>
    <lineage>
        <taxon>Eukaryota</taxon>
        <taxon>Metazoa</taxon>
        <taxon>Spiralia</taxon>
        <taxon>Lophotrochozoa</taxon>
        <taxon>Mollusca</taxon>
        <taxon>Bivalvia</taxon>
        <taxon>Autobranchia</taxon>
        <taxon>Heteroconchia</taxon>
        <taxon>Euheterodonta</taxon>
        <taxon>Imparidentia</taxon>
        <taxon>Neoheterodontei</taxon>
        <taxon>Myida</taxon>
        <taxon>Dreissenoidea</taxon>
        <taxon>Dreissenidae</taxon>
        <taxon>Dreissena</taxon>
    </lineage>
</organism>
<accession>A0A9D4KJ02</accession>
<proteinExistence type="predicted"/>
<gene>
    <name evidence="1" type="ORF">DPMN_113391</name>
</gene>
<reference evidence="1" key="1">
    <citation type="journal article" date="2019" name="bioRxiv">
        <title>The Genome of the Zebra Mussel, Dreissena polymorpha: A Resource for Invasive Species Research.</title>
        <authorList>
            <person name="McCartney M.A."/>
            <person name="Auch B."/>
            <person name="Kono T."/>
            <person name="Mallez S."/>
            <person name="Zhang Y."/>
            <person name="Obille A."/>
            <person name="Becker A."/>
            <person name="Abrahante J.E."/>
            <person name="Garbe J."/>
            <person name="Badalamenti J.P."/>
            <person name="Herman A."/>
            <person name="Mangelson H."/>
            <person name="Liachko I."/>
            <person name="Sullivan S."/>
            <person name="Sone E.D."/>
            <person name="Koren S."/>
            <person name="Silverstein K.A.T."/>
            <person name="Beckman K.B."/>
            <person name="Gohl D.M."/>
        </authorList>
    </citation>
    <scope>NUCLEOTIDE SEQUENCE</scope>
    <source>
        <strain evidence="1">Duluth1</strain>
        <tissue evidence="1">Whole animal</tissue>
    </source>
</reference>
<reference evidence="1" key="2">
    <citation type="submission" date="2020-11" db="EMBL/GenBank/DDBJ databases">
        <authorList>
            <person name="McCartney M.A."/>
            <person name="Auch B."/>
            <person name="Kono T."/>
            <person name="Mallez S."/>
            <person name="Becker A."/>
            <person name="Gohl D.M."/>
            <person name="Silverstein K.A.T."/>
            <person name="Koren S."/>
            <person name="Bechman K.B."/>
            <person name="Herman A."/>
            <person name="Abrahante J.E."/>
            <person name="Garbe J."/>
        </authorList>
    </citation>
    <scope>NUCLEOTIDE SEQUENCE</scope>
    <source>
        <strain evidence="1">Duluth1</strain>
        <tissue evidence="1">Whole animal</tissue>
    </source>
</reference>
<dbReference type="AlphaFoldDB" id="A0A9D4KJ02"/>
<sequence length="96" mass="11358">MTENIHVDTNESLIDISVEEKKWPSRNFLHRIKEKLFSKKEKTQYLDHGVATTDKQHADDGDFIDRDDIDDFVTKSTENTQKMKNHNNVNNHFKIK</sequence>
<dbReference type="EMBL" id="JAIWYP010000004">
    <property type="protein sequence ID" value="KAH3839951.1"/>
    <property type="molecule type" value="Genomic_DNA"/>
</dbReference>
<evidence type="ECO:0000313" key="1">
    <source>
        <dbReference type="EMBL" id="KAH3839951.1"/>
    </source>
</evidence>
<keyword evidence="2" id="KW-1185">Reference proteome</keyword>